<sequence>MKYHVFTRNRPGDDLIHAGTVQADSDRLARIYAHRTYDEEAWEFMGVVREDNLLEVDEEPISSRGVA</sequence>
<gene>
    <name evidence="1" type="ORF">ACFQJC_07025</name>
</gene>
<evidence type="ECO:0000313" key="1">
    <source>
        <dbReference type="EMBL" id="MFC7203262.1"/>
    </source>
</evidence>
<dbReference type="AlphaFoldDB" id="A0ABD5ZE48"/>
<dbReference type="RefSeq" id="WP_390222601.1">
    <property type="nucleotide sequence ID" value="NZ_JBHTAA010000002.1"/>
</dbReference>
<dbReference type="Gene3D" id="3.10.20.520">
    <property type="entry name" value="Phenylacetic acid degradation B"/>
    <property type="match status" value="1"/>
</dbReference>
<name>A0ABD5ZE48_9EURY</name>
<dbReference type="EMBL" id="JBHTAA010000002">
    <property type="protein sequence ID" value="MFC7203262.1"/>
    <property type="molecule type" value="Genomic_DNA"/>
</dbReference>
<reference evidence="1 2" key="1">
    <citation type="journal article" date="2019" name="Int. J. Syst. Evol. Microbiol.">
        <title>The Global Catalogue of Microorganisms (GCM) 10K type strain sequencing project: providing services to taxonomists for standard genome sequencing and annotation.</title>
        <authorList>
            <consortium name="The Broad Institute Genomics Platform"/>
            <consortium name="The Broad Institute Genome Sequencing Center for Infectious Disease"/>
            <person name="Wu L."/>
            <person name="Ma J."/>
        </authorList>
    </citation>
    <scope>NUCLEOTIDE SEQUENCE [LARGE SCALE GENOMIC DNA]</scope>
    <source>
        <strain evidence="1 2">DSM 29988</strain>
    </source>
</reference>
<organism evidence="1 2">
    <name type="scientific">Haloferax namakaokahaiae</name>
    <dbReference type="NCBI Taxonomy" id="1748331"/>
    <lineage>
        <taxon>Archaea</taxon>
        <taxon>Methanobacteriati</taxon>
        <taxon>Methanobacteriota</taxon>
        <taxon>Stenosarchaea group</taxon>
        <taxon>Halobacteria</taxon>
        <taxon>Halobacteriales</taxon>
        <taxon>Haloferacaceae</taxon>
        <taxon>Haloferax</taxon>
    </lineage>
</organism>
<dbReference type="Proteomes" id="UP001596481">
    <property type="component" value="Unassembled WGS sequence"/>
</dbReference>
<keyword evidence="2" id="KW-1185">Reference proteome</keyword>
<dbReference type="InterPro" id="IPR038693">
    <property type="entry name" value="PaaB_sf"/>
</dbReference>
<evidence type="ECO:0000313" key="2">
    <source>
        <dbReference type="Proteomes" id="UP001596481"/>
    </source>
</evidence>
<comment type="caution">
    <text evidence="1">The sequence shown here is derived from an EMBL/GenBank/DDBJ whole genome shotgun (WGS) entry which is preliminary data.</text>
</comment>
<accession>A0ABD5ZE48</accession>
<protein>
    <submittedName>
        <fullName evidence="1">Phenylacetic acid degradation PaaB family protein</fullName>
    </submittedName>
</protein>
<proteinExistence type="predicted"/>